<dbReference type="Gene3D" id="1.10.510.10">
    <property type="entry name" value="Transferase(Phosphotransferase) domain 1"/>
    <property type="match status" value="2"/>
</dbReference>
<feature type="region of interest" description="Disordered" evidence="4">
    <location>
        <begin position="528"/>
        <end position="565"/>
    </location>
</feature>
<evidence type="ECO:0000256" key="3">
    <source>
        <dbReference type="PROSITE-ProRule" id="PRU10141"/>
    </source>
</evidence>
<dbReference type="InterPro" id="IPR008271">
    <property type="entry name" value="Ser/Thr_kinase_AS"/>
</dbReference>
<dbReference type="InterPro" id="IPR017441">
    <property type="entry name" value="Protein_kinase_ATP_BS"/>
</dbReference>
<dbReference type="Pfam" id="PF00069">
    <property type="entry name" value="Pkinase"/>
    <property type="match status" value="2"/>
</dbReference>
<evidence type="ECO:0000256" key="2">
    <source>
        <dbReference type="ARBA" id="ARBA00022840"/>
    </source>
</evidence>
<proteinExistence type="predicted"/>
<evidence type="ECO:0000256" key="1">
    <source>
        <dbReference type="ARBA" id="ARBA00022741"/>
    </source>
</evidence>
<dbReference type="GO" id="GO:0005524">
    <property type="term" value="F:ATP binding"/>
    <property type="evidence" value="ECO:0007669"/>
    <property type="project" value="UniProtKB-UniRule"/>
</dbReference>
<evidence type="ECO:0000256" key="4">
    <source>
        <dbReference type="SAM" id="MobiDB-lite"/>
    </source>
</evidence>
<evidence type="ECO:0000313" key="7">
    <source>
        <dbReference type="Proteomes" id="UP001295684"/>
    </source>
</evidence>
<dbReference type="AlphaFoldDB" id="A0AAD1UMU9"/>
<dbReference type="InterPro" id="IPR011009">
    <property type="entry name" value="Kinase-like_dom_sf"/>
</dbReference>
<keyword evidence="1 3" id="KW-0547">Nucleotide-binding</keyword>
<dbReference type="Proteomes" id="UP001295684">
    <property type="component" value="Unassembled WGS sequence"/>
</dbReference>
<feature type="binding site" evidence="3">
    <location>
        <position position="56"/>
    </location>
    <ligand>
        <name>ATP</name>
        <dbReference type="ChEBI" id="CHEBI:30616"/>
    </ligand>
</feature>
<organism evidence="6 7">
    <name type="scientific">Euplotes crassus</name>
    <dbReference type="NCBI Taxonomy" id="5936"/>
    <lineage>
        <taxon>Eukaryota</taxon>
        <taxon>Sar</taxon>
        <taxon>Alveolata</taxon>
        <taxon>Ciliophora</taxon>
        <taxon>Intramacronucleata</taxon>
        <taxon>Spirotrichea</taxon>
        <taxon>Hypotrichia</taxon>
        <taxon>Euplotida</taxon>
        <taxon>Euplotidae</taxon>
        <taxon>Moneuplotes</taxon>
    </lineage>
</organism>
<keyword evidence="7" id="KW-1185">Reference proteome</keyword>
<dbReference type="PROSITE" id="PS00108">
    <property type="entry name" value="PROTEIN_KINASE_ST"/>
    <property type="match status" value="1"/>
</dbReference>
<evidence type="ECO:0000313" key="6">
    <source>
        <dbReference type="EMBL" id="CAI2371642.1"/>
    </source>
</evidence>
<evidence type="ECO:0000259" key="5">
    <source>
        <dbReference type="PROSITE" id="PS50011"/>
    </source>
</evidence>
<name>A0AAD1UMU9_EUPCR</name>
<keyword evidence="2 3" id="KW-0067">ATP-binding</keyword>
<dbReference type="PROSITE" id="PS50011">
    <property type="entry name" value="PROTEIN_KINASE_DOM"/>
    <property type="match status" value="1"/>
</dbReference>
<dbReference type="CDD" id="cd14014">
    <property type="entry name" value="STKc_PknB_like"/>
    <property type="match status" value="1"/>
</dbReference>
<accession>A0AAD1UMU9</accession>
<gene>
    <name evidence="6" type="ORF">ECRASSUSDP1_LOCUS12967</name>
</gene>
<protein>
    <recommendedName>
        <fullName evidence="5">Protein kinase domain-containing protein</fullName>
    </recommendedName>
</protein>
<dbReference type="GO" id="GO:0004672">
    <property type="term" value="F:protein kinase activity"/>
    <property type="evidence" value="ECO:0007669"/>
    <property type="project" value="InterPro"/>
</dbReference>
<dbReference type="PANTHER" id="PTHR24347">
    <property type="entry name" value="SERINE/THREONINE-PROTEIN KINASE"/>
    <property type="match status" value="1"/>
</dbReference>
<dbReference type="PROSITE" id="PS00107">
    <property type="entry name" value="PROTEIN_KINASE_ATP"/>
    <property type="match status" value="1"/>
</dbReference>
<dbReference type="SMART" id="SM00220">
    <property type="entry name" value="S_TKc"/>
    <property type="match status" value="1"/>
</dbReference>
<comment type="caution">
    <text evidence="6">The sequence shown here is derived from an EMBL/GenBank/DDBJ whole genome shotgun (WGS) entry which is preliminary data.</text>
</comment>
<feature type="region of interest" description="Disordered" evidence="4">
    <location>
        <begin position="834"/>
        <end position="859"/>
    </location>
</feature>
<sequence length="859" mass="99119">MLGVTDINDFLFEDMNGGGTILFNKLYKFKKILGVGGFGFVMAVYDKRFKTDLAIKVITNKSRTKVLDSLKTEAKILESSNHKNIVKFRYFKEYSNCFVLAIEWCQEGSLIQWLKAKDDERLLLKEAIEKAEQKKIKSHLSLVKKKSKSDCAHSYCKKLDHCALKKFYKTHEAECADIMKQILEGLRYIHETKDIMHRDIKPGNILLQKNRRSLTHKISIDNLDDDSEEDKEFNIVKYNDSRLTGSTHDTHKESFDYQVKICDFGLAKKDKEGIYEYNTEAGGTRMFQSPEQALGQGYGKPVDIWATGIVMFYLLTFGKHPVTSMLEDTNNDGVDYYMKKISKLKKKDLNFKLLEEHYWEKAANLFGKLCEVKANLRYQCANALIHPWITRDENGIVPLNFHDQIEMTNKLYDKFKNVQNLVFTFAVLRNKFIEKNKESLLDEYKYQIIKEEFLDFTPTPKKEEKDLESFDAYSKNVLYNSSALKKAKSKKFTKKIKNQSKLFSHPDIMIKTKPHSLYPNKHNSRFLKAGGSFNPSLNHTKSSSKKRKLSSGRPLSSKLSKKAKIQTIKSTKMEPKQLNAKASTKMIRGFGKSKTSIPNQKKRKLPPKRIDCTNNHMMKPTKKAFISEDSGSPFLKSAQLKHNSNPIELFKSEARKFDVPIRMTRFDDSSSITISEENNGITPSEKAEFQKFMHKCNPNKKIEIKYSLSKETDDLKDSSEYVLPSARETLIQEKRSSCKNIPGTNHFTLGSNTQHKLHPNLIQEKLNKEREMKYLKNVAGSSIGFDHLRRLEVNEFKAPRKSSCGRFSIQSPMTPVQMKTPKGMLPHEGLQVERRDEGLTTKKSKPRKLSSIGRDFYNY</sequence>
<reference evidence="6" key="1">
    <citation type="submission" date="2023-07" db="EMBL/GenBank/DDBJ databases">
        <authorList>
            <consortium name="AG Swart"/>
            <person name="Singh M."/>
            <person name="Singh A."/>
            <person name="Seah K."/>
            <person name="Emmerich C."/>
        </authorList>
    </citation>
    <scope>NUCLEOTIDE SEQUENCE</scope>
    <source>
        <strain evidence="6">DP1</strain>
    </source>
</reference>
<feature type="domain" description="Protein kinase" evidence="5">
    <location>
        <begin position="27"/>
        <end position="389"/>
    </location>
</feature>
<dbReference type="SUPFAM" id="SSF56112">
    <property type="entry name" value="Protein kinase-like (PK-like)"/>
    <property type="match status" value="1"/>
</dbReference>
<dbReference type="EMBL" id="CAMPGE010012889">
    <property type="protein sequence ID" value="CAI2371642.1"/>
    <property type="molecule type" value="Genomic_DNA"/>
</dbReference>
<dbReference type="InterPro" id="IPR000719">
    <property type="entry name" value="Prot_kinase_dom"/>
</dbReference>
<feature type="region of interest" description="Disordered" evidence="4">
    <location>
        <begin position="804"/>
        <end position="823"/>
    </location>
</feature>